<dbReference type="SUPFAM" id="SSF46955">
    <property type="entry name" value="Putative DNA-binding domain"/>
    <property type="match status" value="1"/>
</dbReference>
<evidence type="ECO:0000313" key="3">
    <source>
        <dbReference type="EMBL" id="MBO3085612.1"/>
    </source>
</evidence>
<dbReference type="EMBL" id="JAGFBM010000007">
    <property type="protein sequence ID" value="MBO3085612.1"/>
    <property type="molecule type" value="Genomic_DNA"/>
</dbReference>
<dbReference type="Pfam" id="PF13411">
    <property type="entry name" value="MerR_1"/>
    <property type="match status" value="1"/>
</dbReference>
<dbReference type="PANTHER" id="PTHR30204">
    <property type="entry name" value="REDOX-CYCLING DRUG-SENSING TRANSCRIPTIONAL ACTIVATOR SOXR"/>
    <property type="match status" value="1"/>
</dbReference>
<feature type="domain" description="HTH merR-type" evidence="2">
    <location>
        <begin position="17"/>
        <end position="74"/>
    </location>
</feature>
<evidence type="ECO:0000256" key="1">
    <source>
        <dbReference type="ARBA" id="ARBA00023125"/>
    </source>
</evidence>
<organism evidence="3 4">
    <name type="scientific">Cellulomonas fengjieae</name>
    <dbReference type="NCBI Taxonomy" id="2819978"/>
    <lineage>
        <taxon>Bacteria</taxon>
        <taxon>Bacillati</taxon>
        <taxon>Actinomycetota</taxon>
        <taxon>Actinomycetes</taxon>
        <taxon>Micrococcales</taxon>
        <taxon>Cellulomonadaceae</taxon>
        <taxon>Cellulomonas</taxon>
    </lineage>
</organism>
<dbReference type="Gene3D" id="1.10.1660.10">
    <property type="match status" value="1"/>
</dbReference>
<gene>
    <name evidence="3" type="ORF">J4035_13285</name>
</gene>
<name>A0ABS3SIP3_9CELL</name>
<evidence type="ECO:0000313" key="4">
    <source>
        <dbReference type="Proteomes" id="UP000678317"/>
    </source>
</evidence>
<dbReference type="Proteomes" id="UP000678317">
    <property type="component" value="Unassembled WGS sequence"/>
</dbReference>
<dbReference type="CDD" id="cd00592">
    <property type="entry name" value="HTH_MerR-like"/>
    <property type="match status" value="1"/>
</dbReference>
<dbReference type="PANTHER" id="PTHR30204:SF89">
    <property type="entry name" value="HTH MERR-TYPE DOMAIN-CONTAINING PROTEIN"/>
    <property type="match status" value="1"/>
</dbReference>
<sequence>MRISDVLASLRIEFPAVTTSKLRFLEEQGLVEPVRTAAGYRQYSPADIERLRFVLRQQRDRYMPLKVIGDRLAALDAGEEDEPAPRARLATRDGVAEAPGTHLTLEALAGEAGVEVEFVRDLLAAGVLRTHKSGAFDLWAREIVVAAAALAEHGIDARHLRQFRTSADRQADLVEQVVAPWRGQRSASSRARAGTLAAEVGELCTQMHTALVRAAVADLTP</sequence>
<dbReference type="PROSITE" id="PS50937">
    <property type="entry name" value="HTH_MERR_2"/>
    <property type="match status" value="1"/>
</dbReference>
<dbReference type="InterPro" id="IPR000551">
    <property type="entry name" value="MerR-type_HTH_dom"/>
</dbReference>
<evidence type="ECO:0000259" key="2">
    <source>
        <dbReference type="PROSITE" id="PS50937"/>
    </source>
</evidence>
<dbReference type="InterPro" id="IPR009061">
    <property type="entry name" value="DNA-bd_dom_put_sf"/>
</dbReference>
<keyword evidence="1" id="KW-0238">DNA-binding</keyword>
<dbReference type="SMART" id="SM00422">
    <property type="entry name" value="HTH_MERR"/>
    <property type="match status" value="1"/>
</dbReference>
<accession>A0ABS3SIP3</accession>
<comment type="caution">
    <text evidence="3">The sequence shown here is derived from an EMBL/GenBank/DDBJ whole genome shotgun (WGS) entry which is preliminary data.</text>
</comment>
<keyword evidence="4" id="KW-1185">Reference proteome</keyword>
<protein>
    <submittedName>
        <fullName evidence="3">MerR family transcriptional regulator</fullName>
    </submittedName>
</protein>
<reference evidence="3 4" key="1">
    <citation type="submission" date="2021-03" db="EMBL/GenBank/DDBJ databases">
        <title>novel species in genus Cellulomonas.</title>
        <authorList>
            <person name="Zhang G."/>
        </authorList>
    </citation>
    <scope>NUCLEOTIDE SEQUENCE [LARGE SCALE GENOMIC DNA]</scope>
    <source>
        <strain evidence="4">zg-ZUI188</strain>
    </source>
</reference>
<proteinExistence type="predicted"/>
<dbReference type="InterPro" id="IPR047057">
    <property type="entry name" value="MerR_fam"/>
</dbReference>